<protein>
    <recommendedName>
        <fullName evidence="1">Retrotransposon Copia-like N-terminal domain-containing protein</fullName>
    </recommendedName>
</protein>
<keyword evidence="3" id="KW-1185">Reference proteome</keyword>
<gene>
    <name evidence="2" type="ORF">LIER_18544</name>
</gene>
<organism evidence="2 3">
    <name type="scientific">Lithospermum erythrorhizon</name>
    <name type="common">Purple gromwell</name>
    <name type="synonym">Lithospermum officinale var. erythrorhizon</name>
    <dbReference type="NCBI Taxonomy" id="34254"/>
    <lineage>
        <taxon>Eukaryota</taxon>
        <taxon>Viridiplantae</taxon>
        <taxon>Streptophyta</taxon>
        <taxon>Embryophyta</taxon>
        <taxon>Tracheophyta</taxon>
        <taxon>Spermatophyta</taxon>
        <taxon>Magnoliopsida</taxon>
        <taxon>eudicotyledons</taxon>
        <taxon>Gunneridae</taxon>
        <taxon>Pentapetalae</taxon>
        <taxon>asterids</taxon>
        <taxon>lamiids</taxon>
        <taxon>Boraginales</taxon>
        <taxon>Boraginaceae</taxon>
        <taxon>Boraginoideae</taxon>
        <taxon>Lithospermeae</taxon>
        <taxon>Lithospermum</taxon>
    </lineage>
</organism>
<accession>A0AAV3QIK4</accession>
<dbReference type="Proteomes" id="UP001454036">
    <property type="component" value="Unassembled WGS sequence"/>
</dbReference>
<sequence>MADGGNLSLNNVTERVGRTDNNTVLNNEAVGRINNQIMAFQSSENPDIAIVNVLLNENNYFIWKRAMKMALGTKEK</sequence>
<comment type="caution">
    <text evidence="2">The sequence shown here is derived from an EMBL/GenBank/DDBJ whole genome shotgun (WGS) entry which is preliminary data.</text>
</comment>
<dbReference type="EMBL" id="BAABME010004459">
    <property type="protein sequence ID" value="GAA0162455.1"/>
    <property type="molecule type" value="Genomic_DNA"/>
</dbReference>
<evidence type="ECO:0000259" key="1">
    <source>
        <dbReference type="Pfam" id="PF14244"/>
    </source>
</evidence>
<dbReference type="AlphaFoldDB" id="A0AAV3QIK4"/>
<reference evidence="2 3" key="1">
    <citation type="submission" date="2024-01" db="EMBL/GenBank/DDBJ databases">
        <title>The complete chloroplast genome sequence of Lithospermum erythrorhizon: insights into the phylogenetic relationship among Boraginaceae species and the maternal lineages of purple gromwells.</title>
        <authorList>
            <person name="Okada T."/>
            <person name="Watanabe K."/>
        </authorList>
    </citation>
    <scope>NUCLEOTIDE SEQUENCE [LARGE SCALE GENOMIC DNA]</scope>
</reference>
<dbReference type="InterPro" id="IPR029472">
    <property type="entry name" value="Copia-like_N"/>
</dbReference>
<evidence type="ECO:0000313" key="2">
    <source>
        <dbReference type="EMBL" id="GAA0162455.1"/>
    </source>
</evidence>
<evidence type="ECO:0000313" key="3">
    <source>
        <dbReference type="Proteomes" id="UP001454036"/>
    </source>
</evidence>
<feature type="domain" description="Retrotransposon Copia-like N-terminal" evidence="1">
    <location>
        <begin position="42"/>
        <end position="76"/>
    </location>
</feature>
<dbReference type="Pfam" id="PF14244">
    <property type="entry name" value="Retrotran_gag_3"/>
    <property type="match status" value="1"/>
</dbReference>
<proteinExistence type="predicted"/>
<name>A0AAV3QIK4_LITER</name>